<evidence type="ECO:0000313" key="2">
    <source>
        <dbReference type="EMBL" id="MFC4989057.1"/>
    </source>
</evidence>
<feature type="transmembrane region" description="Helical" evidence="1">
    <location>
        <begin position="7"/>
        <end position="27"/>
    </location>
</feature>
<evidence type="ECO:0000313" key="3">
    <source>
        <dbReference type="Proteomes" id="UP001595925"/>
    </source>
</evidence>
<comment type="caution">
    <text evidence="2">The sequence shown here is derived from an EMBL/GenBank/DDBJ whole genome shotgun (WGS) entry which is preliminary data.</text>
</comment>
<name>A0ABD5QHI9_9EURY</name>
<feature type="transmembrane region" description="Helical" evidence="1">
    <location>
        <begin position="47"/>
        <end position="67"/>
    </location>
</feature>
<keyword evidence="1" id="KW-0812">Transmembrane</keyword>
<dbReference type="InterPro" id="IPR055895">
    <property type="entry name" value="DUF7472"/>
</dbReference>
<reference evidence="2 3" key="1">
    <citation type="journal article" date="2019" name="Int. J. Syst. Evol. Microbiol.">
        <title>The Global Catalogue of Microorganisms (GCM) 10K type strain sequencing project: providing services to taxonomists for standard genome sequencing and annotation.</title>
        <authorList>
            <consortium name="The Broad Institute Genomics Platform"/>
            <consortium name="The Broad Institute Genome Sequencing Center for Infectious Disease"/>
            <person name="Wu L."/>
            <person name="Ma J."/>
        </authorList>
    </citation>
    <scope>NUCLEOTIDE SEQUENCE [LARGE SCALE GENOMIC DNA]</scope>
    <source>
        <strain evidence="2 3">CGMCC 1.15824</strain>
    </source>
</reference>
<dbReference type="RefSeq" id="WP_114576045.1">
    <property type="nucleotide sequence ID" value="NZ_JAIVEF010000006.1"/>
</dbReference>
<dbReference type="Proteomes" id="UP001595925">
    <property type="component" value="Unassembled WGS sequence"/>
</dbReference>
<protein>
    <submittedName>
        <fullName evidence="2">Uncharacterized protein</fullName>
    </submittedName>
</protein>
<proteinExistence type="predicted"/>
<gene>
    <name evidence="2" type="ORF">ACFPFO_15030</name>
</gene>
<keyword evidence="3" id="KW-1185">Reference proteome</keyword>
<dbReference type="EMBL" id="JBHSJG010000038">
    <property type="protein sequence ID" value="MFC4989057.1"/>
    <property type="molecule type" value="Genomic_DNA"/>
</dbReference>
<dbReference type="Pfam" id="PF24284">
    <property type="entry name" value="DUF7472"/>
    <property type="match status" value="1"/>
</dbReference>
<dbReference type="AlphaFoldDB" id="A0ABD5QHI9"/>
<sequence length="83" mass="8336">MLERDRIVEIVAAVGAVGAMIAAMYWIGTTYGNGGDLGTDGGQLLVAVIAGFVLLLTAVGIALAYALNDPEDGLDDADGPNAA</sequence>
<keyword evidence="1" id="KW-0472">Membrane</keyword>
<organism evidence="2 3">
    <name type="scientific">Saliphagus infecundisoli</name>
    <dbReference type="NCBI Taxonomy" id="1849069"/>
    <lineage>
        <taxon>Archaea</taxon>
        <taxon>Methanobacteriati</taxon>
        <taxon>Methanobacteriota</taxon>
        <taxon>Stenosarchaea group</taxon>
        <taxon>Halobacteria</taxon>
        <taxon>Halobacteriales</taxon>
        <taxon>Natrialbaceae</taxon>
        <taxon>Saliphagus</taxon>
    </lineage>
</organism>
<evidence type="ECO:0000256" key="1">
    <source>
        <dbReference type="SAM" id="Phobius"/>
    </source>
</evidence>
<keyword evidence="1" id="KW-1133">Transmembrane helix</keyword>
<accession>A0ABD5QHI9</accession>